<dbReference type="InterPro" id="IPR048750">
    <property type="entry name" value="CCDC138_C"/>
</dbReference>
<accession>A0ABM0MXY2</accession>
<protein>
    <submittedName>
        <fullName evidence="5">Coiled-coil domain-containing protein 138-like isoform X2</fullName>
    </submittedName>
</protein>
<dbReference type="GeneID" id="100371694"/>
<evidence type="ECO:0000313" key="5">
    <source>
        <dbReference type="RefSeq" id="XP_006824873.1"/>
    </source>
</evidence>
<feature type="compositionally biased region" description="Polar residues" evidence="1">
    <location>
        <begin position="326"/>
        <end position="336"/>
    </location>
</feature>
<reference evidence="5" key="1">
    <citation type="submission" date="2025-08" db="UniProtKB">
        <authorList>
            <consortium name="RefSeq"/>
        </authorList>
    </citation>
    <scope>IDENTIFICATION</scope>
    <source>
        <tissue evidence="5">Testes</tissue>
    </source>
</reference>
<gene>
    <name evidence="5" type="primary">LOC100371694</name>
</gene>
<feature type="region of interest" description="Disordered" evidence="1">
    <location>
        <begin position="349"/>
        <end position="379"/>
    </location>
</feature>
<organism evidence="4 5">
    <name type="scientific">Saccoglossus kowalevskii</name>
    <name type="common">Acorn worm</name>
    <dbReference type="NCBI Taxonomy" id="10224"/>
    <lineage>
        <taxon>Eukaryota</taxon>
        <taxon>Metazoa</taxon>
        <taxon>Hemichordata</taxon>
        <taxon>Enteropneusta</taxon>
        <taxon>Harrimaniidae</taxon>
        <taxon>Saccoglossus</taxon>
    </lineage>
</organism>
<evidence type="ECO:0000256" key="1">
    <source>
        <dbReference type="SAM" id="MobiDB-lite"/>
    </source>
</evidence>
<feature type="domain" description="Coiled-coil" evidence="2">
    <location>
        <begin position="392"/>
        <end position="685"/>
    </location>
</feature>
<proteinExistence type="predicted"/>
<feature type="compositionally biased region" description="Polar residues" evidence="1">
    <location>
        <begin position="368"/>
        <end position="377"/>
    </location>
</feature>
<dbReference type="PANTHER" id="PTHR34523">
    <property type="entry name" value="COILED-COIL DOMAIN-CONTAINING PROTEIN 138"/>
    <property type="match status" value="1"/>
</dbReference>
<dbReference type="RefSeq" id="XP_006824873.1">
    <property type="nucleotide sequence ID" value="XM_006824810.1"/>
</dbReference>
<feature type="region of interest" description="Disordered" evidence="1">
    <location>
        <begin position="320"/>
        <end position="339"/>
    </location>
</feature>
<feature type="compositionally biased region" description="Low complexity" evidence="1">
    <location>
        <begin position="72"/>
        <end position="85"/>
    </location>
</feature>
<evidence type="ECO:0000313" key="4">
    <source>
        <dbReference type="Proteomes" id="UP000694865"/>
    </source>
</evidence>
<dbReference type="PANTHER" id="PTHR34523:SF1">
    <property type="entry name" value="COILED-COIL DOMAIN-CONTAINING PROTEIN 138"/>
    <property type="match status" value="1"/>
</dbReference>
<feature type="domain" description="Coiled-coil-domain-containing protein 138 coiled-coil" evidence="3">
    <location>
        <begin position="292"/>
        <end position="349"/>
    </location>
</feature>
<keyword evidence="4" id="KW-1185">Reference proteome</keyword>
<dbReference type="Pfam" id="PF21035">
    <property type="entry name" value="CCDC138_C"/>
    <property type="match status" value="1"/>
</dbReference>
<dbReference type="Pfam" id="PF21037">
    <property type="entry name" value="CCDC138_cc"/>
    <property type="match status" value="1"/>
</dbReference>
<dbReference type="Proteomes" id="UP000694865">
    <property type="component" value="Unplaced"/>
</dbReference>
<feature type="compositionally biased region" description="Polar residues" evidence="1">
    <location>
        <begin position="62"/>
        <end position="71"/>
    </location>
</feature>
<evidence type="ECO:0000259" key="2">
    <source>
        <dbReference type="Pfam" id="PF21035"/>
    </source>
</evidence>
<feature type="region of interest" description="Disordered" evidence="1">
    <location>
        <begin position="59"/>
        <end position="88"/>
    </location>
</feature>
<dbReference type="InterPro" id="IPR038798">
    <property type="entry name" value="CCDC138"/>
</dbReference>
<dbReference type="InterPro" id="IPR048751">
    <property type="entry name" value="CCDC138_CC"/>
</dbReference>
<evidence type="ECO:0000259" key="3">
    <source>
        <dbReference type="Pfam" id="PF21037"/>
    </source>
</evidence>
<name>A0ABM0MXY2_SACKO</name>
<sequence length="695" mass="79645">MEQFIREIQAYSPHQEDGDVMDMGSPPKILKMSLYTSGSPEISEGTTKHSSLETATLDLPTATRSIQLSDTPKSSPSRVSTISPSEDLNNEERKHYNRALKELYKIVQLSSKKLEISEHQLKKRLKSLKTTELDLSGDIEDTLVDNEDDSETMQYESDIQLTGISPRLIEMYGSKHRRRKIEDDFSDDHSGRLKRNNIDRDEPKVPVQEIHAELMNIHKKLQRESAVLRERELQLDEREQALEELEQSSKTEQALMLKNAQQEVNRRWMILEEEHKAEIEHMEEVLKNKIRESKRVTSNFDIVKKSNDSLRKQVADLQEQNKKLESQASSANSRLLNLQRKHEFSDRNRDIENIPLVKPRKQDKDTLSDSGKSTTGKQPKYPNAAYDVLAILLEWVSEVHLRRVSTDLTKSLDALPADIAVTQERCLKILPPLVEILHCLPASHTKIHLPCLQYIYWSILSLEHVQGTQKTAMSSTYRHLGEELYKPTLVKFVEVERSPGGSVKTVTQPEKSKTGLFFNSSILHIRLLSSLIILKTLTQVDYLAHVFDVLKNDLKNDTTKELFTHYQGTAVILPYMKGTNKALVGNVVDSFLQMSMESVILPQFLESCSTEIWFRTCSLLLKTPNLNIKMLEKLSIILQKLSKLKVNKRYFEVYSLNNIIQEMQRTIGPDNPFLSLNLKSILFNLGMAKTLTSVS</sequence>